<name>A0A914E205_9BILA</name>
<evidence type="ECO:0000256" key="6">
    <source>
        <dbReference type="ARBA" id="ARBA00023136"/>
    </source>
</evidence>
<keyword evidence="4 12" id="KW-1133">Transmembrane helix</keyword>
<evidence type="ECO:0000256" key="11">
    <source>
        <dbReference type="SAM" id="MobiDB-lite"/>
    </source>
</evidence>
<keyword evidence="14" id="KW-1185">Reference proteome</keyword>
<keyword evidence="7" id="KW-1015">Disulfide bond</keyword>
<keyword evidence="2" id="KW-1003">Cell membrane</keyword>
<evidence type="ECO:0000256" key="5">
    <source>
        <dbReference type="ARBA" id="ARBA00023040"/>
    </source>
</evidence>
<dbReference type="PANTHER" id="PTHR24248">
    <property type="entry name" value="ADRENERGIC RECEPTOR-RELATED G-PROTEIN COUPLED RECEPTOR"/>
    <property type="match status" value="1"/>
</dbReference>
<evidence type="ECO:0000313" key="15">
    <source>
        <dbReference type="WBParaSite" id="ACRNAN_scaffold505.g32990.t1"/>
    </source>
</evidence>
<reference evidence="15" key="1">
    <citation type="submission" date="2022-11" db="UniProtKB">
        <authorList>
            <consortium name="WormBaseParasite"/>
        </authorList>
    </citation>
    <scope>IDENTIFICATION</scope>
</reference>
<evidence type="ECO:0000313" key="14">
    <source>
        <dbReference type="Proteomes" id="UP000887540"/>
    </source>
</evidence>
<evidence type="ECO:0000256" key="1">
    <source>
        <dbReference type="ARBA" id="ARBA00004651"/>
    </source>
</evidence>
<dbReference type="InterPro" id="IPR000276">
    <property type="entry name" value="GPCR_Rhodpsn"/>
</dbReference>
<feature type="domain" description="G-protein coupled receptors family 1 profile" evidence="13">
    <location>
        <begin position="49"/>
        <end position="411"/>
    </location>
</feature>
<evidence type="ECO:0000259" key="13">
    <source>
        <dbReference type="PROSITE" id="PS50262"/>
    </source>
</evidence>
<dbReference type="InterPro" id="IPR017452">
    <property type="entry name" value="GPCR_Rhodpsn_7TM"/>
</dbReference>
<keyword evidence="3 10" id="KW-0812">Transmembrane</keyword>
<dbReference type="PANTHER" id="PTHR24248:SF199">
    <property type="entry name" value="IP13425P-RELATED"/>
    <property type="match status" value="1"/>
</dbReference>
<protein>
    <submittedName>
        <fullName evidence="15">G-protein coupled receptors family 1 profile domain-containing protein</fullName>
    </submittedName>
</protein>
<evidence type="ECO:0000256" key="3">
    <source>
        <dbReference type="ARBA" id="ARBA00022692"/>
    </source>
</evidence>
<dbReference type="Gene3D" id="1.20.1070.10">
    <property type="entry name" value="Rhodopsin 7-helix transmembrane proteins"/>
    <property type="match status" value="1"/>
</dbReference>
<feature type="region of interest" description="Disordered" evidence="11">
    <location>
        <begin position="236"/>
        <end position="299"/>
    </location>
</feature>
<dbReference type="AlphaFoldDB" id="A0A914E205"/>
<comment type="similarity">
    <text evidence="10">Belongs to the G-protein coupled receptor 1 family.</text>
</comment>
<evidence type="ECO:0000256" key="10">
    <source>
        <dbReference type="RuleBase" id="RU000688"/>
    </source>
</evidence>
<dbReference type="GO" id="GO:0005886">
    <property type="term" value="C:plasma membrane"/>
    <property type="evidence" value="ECO:0007669"/>
    <property type="project" value="UniProtKB-SubCell"/>
</dbReference>
<evidence type="ECO:0000256" key="2">
    <source>
        <dbReference type="ARBA" id="ARBA00022475"/>
    </source>
</evidence>
<evidence type="ECO:0000256" key="8">
    <source>
        <dbReference type="ARBA" id="ARBA00023170"/>
    </source>
</evidence>
<feature type="transmembrane region" description="Helical" evidence="12">
    <location>
        <begin position="108"/>
        <end position="129"/>
    </location>
</feature>
<feature type="transmembrane region" description="Helical" evidence="12">
    <location>
        <begin position="149"/>
        <end position="172"/>
    </location>
</feature>
<evidence type="ECO:0000256" key="9">
    <source>
        <dbReference type="ARBA" id="ARBA00023224"/>
    </source>
</evidence>
<dbReference type="PRINTS" id="PR00237">
    <property type="entry name" value="GPCRRHODOPSN"/>
</dbReference>
<dbReference type="PROSITE" id="PS00237">
    <property type="entry name" value="G_PROTEIN_RECEP_F1_1"/>
    <property type="match status" value="1"/>
</dbReference>
<feature type="transmembrane region" description="Helical" evidence="12">
    <location>
        <begin position="400"/>
        <end position="422"/>
    </location>
</feature>
<feature type="transmembrane region" description="Helical" evidence="12">
    <location>
        <begin position="70"/>
        <end position="96"/>
    </location>
</feature>
<feature type="transmembrane region" description="Helical" evidence="12">
    <location>
        <begin position="29"/>
        <end position="58"/>
    </location>
</feature>
<dbReference type="Pfam" id="PF00001">
    <property type="entry name" value="7tm_1"/>
    <property type="match status" value="1"/>
</dbReference>
<dbReference type="Proteomes" id="UP000887540">
    <property type="component" value="Unplaced"/>
</dbReference>
<feature type="compositionally biased region" description="Polar residues" evidence="11">
    <location>
        <begin position="264"/>
        <end position="290"/>
    </location>
</feature>
<dbReference type="GO" id="GO:0071880">
    <property type="term" value="P:adenylate cyclase-activating adrenergic receptor signaling pathway"/>
    <property type="evidence" value="ECO:0007669"/>
    <property type="project" value="TreeGrafter"/>
</dbReference>
<dbReference type="WBParaSite" id="ACRNAN_scaffold505.g32990.t1">
    <property type="protein sequence ID" value="ACRNAN_scaffold505.g32990.t1"/>
    <property type="gene ID" value="ACRNAN_scaffold505.g32990"/>
</dbReference>
<comment type="subcellular location">
    <subcellularLocation>
        <location evidence="1">Cell membrane</location>
        <topology evidence="1">Multi-pass membrane protein</topology>
    </subcellularLocation>
</comment>
<dbReference type="SMART" id="SM01381">
    <property type="entry name" value="7TM_GPCR_Srsx"/>
    <property type="match status" value="1"/>
</dbReference>
<accession>A0A914E205</accession>
<sequence length="435" mass="49596">MYDSSPTNESVLRFMDNSLGLLSDDAIELGLNIIIAFVLLILIVFCVVGNLFVILAIVLERDLRSRPQYYLIFSLAVADLLVGLIVTPLGAWNTILGAWNLGVTLCDFWISVDVLLCTASILHLVAIALDRYWSITDIYYVQNRTPKRVILMLTVIWVVSIIISLAPIFGWKDAQFVTRVQEEHVCLISQQISYQVFSTATAFYVPLIVIIILYWKIMRAARKRFRRDRDRRTISRAILDNNTNNSRKNTADHNNHPSIPVPDSTRSNSINPTNGTTKSKVKFESTTNSISDDERTPMPLCDSPMVDSPNGGTFQYPKKSMTVDGKSKIAIQVFNKKGKPKKRIKESVETRRERKAWRTLAIITGTFVACWTPFFLLSLYRPLCGCRIPPLLESVTLWLGYLNSTLNPVIYTLFSVDFRLAFQRIIKRMCFMKEF</sequence>
<proteinExistence type="inferred from homology"/>
<dbReference type="GO" id="GO:0043410">
    <property type="term" value="P:positive regulation of MAPK cascade"/>
    <property type="evidence" value="ECO:0007669"/>
    <property type="project" value="TreeGrafter"/>
</dbReference>
<keyword evidence="6 12" id="KW-0472">Membrane</keyword>
<dbReference type="PROSITE" id="PS50262">
    <property type="entry name" value="G_PROTEIN_RECEP_F1_2"/>
    <property type="match status" value="1"/>
</dbReference>
<dbReference type="SUPFAM" id="SSF81321">
    <property type="entry name" value="Family A G protein-coupled receptor-like"/>
    <property type="match status" value="1"/>
</dbReference>
<keyword evidence="9 10" id="KW-0807">Transducer</keyword>
<evidence type="ECO:0000256" key="12">
    <source>
        <dbReference type="SAM" id="Phobius"/>
    </source>
</evidence>
<feature type="transmembrane region" description="Helical" evidence="12">
    <location>
        <begin position="192"/>
        <end position="217"/>
    </location>
</feature>
<evidence type="ECO:0000256" key="7">
    <source>
        <dbReference type="ARBA" id="ARBA00023157"/>
    </source>
</evidence>
<organism evidence="14 15">
    <name type="scientific">Acrobeloides nanus</name>
    <dbReference type="NCBI Taxonomy" id="290746"/>
    <lineage>
        <taxon>Eukaryota</taxon>
        <taxon>Metazoa</taxon>
        <taxon>Ecdysozoa</taxon>
        <taxon>Nematoda</taxon>
        <taxon>Chromadorea</taxon>
        <taxon>Rhabditida</taxon>
        <taxon>Tylenchina</taxon>
        <taxon>Cephalobomorpha</taxon>
        <taxon>Cephaloboidea</taxon>
        <taxon>Cephalobidae</taxon>
        <taxon>Acrobeloides</taxon>
    </lineage>
</organism>
<keyword evidence="5 10" id="KW-0297">G-protein coupled receptor</keyword>
<dbReference type="GO" id="GO:0004993">
    <property type="term" value="F:G protein-coupled serotonin receptor activity"/>
    <property type="evidence" value="ECO:0007669"/>
    <property type="project" value="UniProtKB-ARBA"/>
</dbReference>
<evidence type="ECO:0000256" key="4">
    <source>
        <dbReference type="ARBA" id="ARBA00022989"/>
    </source>
</evidence>
<feature type="transmembrane region" description="Helical" evidence="12">
    <location>
        <begin position="360"/>
        <end position="380"/>
    </location>
</feature>
<keyword evidence="8 10" id="KW-0675">Receptor</keyword>
<dbReference type="CDD" id="cd15331">
    <property type="entry name" value="7tmA_5-HT1A_invertebrates"/>
    <property type="match status" value="1"/>
</dbReference>